<protein>
    <recommendedName>
        <fullName evidence="1">U-box domain-containing protein</fullName>
    </recommendedName>
</protein>
<dbReference type="GO" id="GO:0005634">
    <property type="term" value="C:nucleus"/>
    <property type="evidence" value="ECO:0007669"/>
    <property type="project" value="TreeGrafter"/>
</dbReference>
<dbReference type="GO" id="GO:0000151">
    <property type="term" value="C:ubiquitin ligase complex"/>
    <property type="evidence" value="ECO:0007669"/>
    <property type="project" value="InterPro"/>
</dbReference>
<keyword evidence="3" id="KW-1185">Reference proteome</keyword>
<dbReference type="Gene3D" id="3.30.40.10">
    <property type="entry name" value="Zinc/RING finger domain, C3HC4 (zinc finger)"/>
    <property type="match status" value="1"/>
</dbReference>
<evidence type="ECO:0000313" key="2">
    <source>
        <dbReference type="EMBL" id="CAL4169758.1"/>
    </source>
</evidence>
<dbReference type="Pfam" id="PF04564">
    <property type="entry name" value="U-box"/>
    <property type="match status" value="1"/>
</dbReference>
<evidence type="ECO:0000313" key="3">
    <source>
        <dbReference type="Proteomes" id="UP001497623"/>
    </source>
</evidence>
<dbReference type="GO" id="GO:0000209">
    <property type="term" value="P:protein polyubiquitination"/>
    <property type="evidence" value="ECO:0007669"/>
    <property type="project" value="TreeGrafter"/>
</dbReference>
<name>A0AAV2S9I8_MEGNR</name>
<dbReference type="Proteomes" id="UP001497623">
    <property type="component" value="Unassembled WGS sequence"/>
</dbReference>
<dbReference type="GO" id="GO:0034450">
    <property type="term" value="F:ubiquitin-ubiquitin ligase activity"/>
    <property type="evidence" value="ECO:0007669"/>
    <property type="project" value="InterPro"/>
</dbReference>
<dbReference type="GO" id="GO:0005737">
    <property type="term" value="C:cytoplasm"/>
    <property type="evidence" value="ECO:0007669"/>
    <property type="project" value="TreeGrafter"/>
</dbReference>
<dbReference type="EMBL" id="CAXKWB010050404">
    <property type="protein sequence ID" value="CAL4169758.1"/>
    <property type="molecule type" value="Genomic_DNA"/>
</dbReference>
<dbReference type="AlphaFoldDB" id="A0AAV2S9I8"/>
<dbReference type="SUPFAM" id="SSF57850">
    <property type="entry name" value="RING/U-box"/>
    <property type="match status" value="1"/>
</dbReference>
<feature type="domain" description="U-box" evidence="1">
    <location>
        <begin position="387"/>
        <end position="459"/>
    </location>
</feature>
<accession>A0AAV2S9I8</accession>
<dbReference type="InterPro" id="IPR013083">
    <property type="entry name" value="Znf_RING/FYVE/PHD"/>
</dbReference>
<evidence type="ECO:0000259" key="1">
    <source>
        <dbReference type="PROSITE" id="PS51698"/>
    </source>
</evidence>
<dbReference type="PROSITE" id="PS51698">
    <property type="entry name" value="U_BOX"/>
    <property type="match status" value="1"/>
</dbReference>
<dbReference type="PANTHER" id="PTHR13931">
    <property type="entry name" value="UBIQUITINATION FACTOR E4"/>
    <property type="match status" value="1"/>
</dbReference>
<gene>
    <name evidence="2" type="ORF">MNOR_LOCUS33912</name>
</gene>
<organism evidence="2 3">
    <name type="scientific">Meganyctiphanes norvegica</name>
    <name type="common">Northern krill</name>
    <name type="synonym">Thysanopoda norvegica</name>
    <dbReference type="NCBI Taxonomy" id="48144"/>
    <lineage>
        <taxon>Eukaryota</taxon>
        <taxon>Metazoa</taxon>
        <taxon>Ecdysozoa</taxon>
        <taxon>Arthropoda</taxon>
        <taxon>Crustacea</taxon>
        <taxon>Multicrustacea</taxon>
        <taxon>Malacostraca</taxon>
        <taxon>Eumalacostraca</taxon>
        <taxon>Eucarida</taxon>
        <taxon>Euphausiacea</taxon>
        <taxon>Euphausiidae</taxon>
        <taxon>Meganyctiphanes</taxon>
    </lineage>
</organism>
<sequence>MSGYAISQTIEEKLEASQKILARLSSANKGDPEGEASEVYNYMIGWMSNVNHSPTIVATCLNLAEECIEVMLHGKDEAEKSGSQTTLGLEAAEALALRRPDDLCGPWERVVWDVVTLISEWDPESDGHLDLTEELVDWVLFVLNSPKACPNAHLRLEMIRFIETLPKNKLSDPKLGSRTAQGLINAGGKIEMHMLVPRGDRVSLALPLLNIIQHLKKYGHLQMHAMIALEQLKELQPGAEVRFLANVATLAGKLSIHVVERYKQGGWTDAMAIMMFGRCISVLEIVAGDSPFLPITQMPGMCQMVSSSLITIIDSMLSLSDLCTNRQDSVKILLLDLDVIFRHLIAIKKVFQEDHNVKILEFQVKLNEYNLSLVSMPEPIPENEIKDCPTEFLDAVTQSIMKAPVRLVGSGEKIDESTLLQLLLEESPKDPFTRSALNRNTFLQLPALKLKIQEWISNQ</sequence>
<dbReference type="InterPro" id="IPR045132">
    <property type="entry name" value="UBE4"/>
</dbReference>
<dbReference type="PANTHER" id="PTHR13931:SF2">
    <property type="entry name" value="UBIQUITIN CONJUGATION FACTOR E4 B"/>
    <property type="match status" value="1"/>
</dbReference>
<proteinExistence type="predicted"/>
<comment type="caution">
    <text evidence="2">The sequence shown here is derived from an EMBL/GenBank/DDBJ whole genome shotgun (WGS) entry which is preliminary data.</text>
</comment>
<dbReference type="GO" id="GO:0036503">
    <property type="term" value="P:ERAD pathway"/>
    <property type="evidence" value="ECO:0007669"/>
    <property type="project" value="InterPro"/>
</dbReference>
<dbReference type="InterPro" id="IPR003613">
    <property type="entry name" value="Ubox_domain"/>
</dbReference>
<dbReference type="SMART" id="SM00504">
    <property type="entry name" value="Ubox"/>
    <property type="match status" value="1"/>
</dbReference>
<reference evidence="2 3" key="1">
    <citation type="submission" date="2024-05" db="EMBL/GenBank/DDBJ databases">
        <authorList>
            <person name="Wallberg A."/>
        </authorList>
    </citation>
    <scope>NUCLEOTIDE SEQUENCE [LARGE SCALE GENOMIC DNA]</scope>
</reference>